<accession>A0A317N7D5</accession>
<dbReference type="InterPro" id="IPR022637">
    <property type="entry name" value="DNA_polIII_beta_cen"/>
</dbReference>
<dbReference type="GO" id="GO:0006260">
    <property type="term" value="P:DNA replication"/>
    <property type="evidence" value="ECO:0007669"/>
    <property type="project" value="InterPro"/>
</dbReference>
<feature type="compositionally biased region" description="Basic and acidic residues" evidence="2">
    <location>
        <begin position="352"/>
        <end position="377"/>
    </location>
</feature>
<dbReference type="GO" id="GO:0003677">
    <property type="term" value="F:DNA binding"/>
    <property type="evidence" value="ECO:0007669"/>
    <property type="project" value="UniProtKB-KW"/>
</dbReference>
<dbReference type="Proteomes" id="UP000246410">
    <property type="component" value="Unassembled WGS sequence"/>
</dbReference>
<dbReference type="RefSeq" id="WP_167456476.1">
    <property type="nucleotide sequence ID" value="NZ_QGTL01000017.1"/>
</dbReference>
<gene>
    <name evidence="4" type="ORF">DFR69_117121</name>
</gene>
<dbReference type="CDD" id="cd01107">
    <property type="entry name" value="HTH_BmrR"/>
    <property type="match status" value="1"/>
</dbReference>
<dbReference type="GO" id="GO:0008408">
    <property type="term" value="F:3'-5' exonuclease activity"/>
    <property type="evidence" value="ECO:0007669"/>
    <property type="project" value="InterPro"/>
</dbReference>
<dbReference type="Pfam" id="PF02767">
    <property type="entry name" value="DNA_pol3_beta_2"/>
    <property type="match status" value="1"/>
</dbReference>
<evidence type="ECO:0000259" key="3">
    <source>
        <dbReference type="PROSITE" id="PS50937"/>
    </source>
</evidence>
<sequence length="549" mass="57797">MSESDLLTIGAFARSCGLSASALRFYADAGVLVPALVDESTGYRYYAPEQAATARLIRHLRAVDMPLPTVAAVLAEPDPARALALVDAHLADLDRHLDAVRAAATAARAAFQALTRDTTFQADAPRRSTPPSWESLQADPSGVEPGAEDHAKPSTDRASAKDFDRVVRAPFVARGVDAAGVSRAESPGREHDPGMSASSDQWRGEDVVWVRGPHLAAAIDQIATATVADPNLPVLNSIHLESTATDLILTATDRYRLATRTLRPARPSTAPWTATIDADDLRDITSWLRREHTIALRPTPTHLACAAAETVGAELDRAVDRGSSAGSRALRGGGIRGSSGGSGAPRTGAGRGSDRLDDASRDPEERRADVLSGDRRGLNAVAGLPDATRRDPSGQLEDAATSGVPGPHPAGSSSRECRRSTEPFPDYRAMLARLPAVTTRVVVPRAVLLDVLERSAAPTITLHVEPTGAVRATFGSETWRLPATATGAALTIHFAVTTLYPAVACSFGPDLLLDLSAADRPALLRAADDGTLLTLVMPRRAESAPSSVD</sequence>
<keyword evidence="5" id="KW-1185">Reference proteome</keyword>
<dbReference type="EMBL" id="QGTL01000017">
    <property type="protein sequence ID" value="PWV68802.1"/>
    <property type="molecule type" value="Genomic_DNA"/>
</dbReference>
<dbReference type="PANTHER" id="PTHR30204:SF97">
    <property type="entry name" value="MERR FAMILY REGULATORY PROTEIN"/>
    <property type="match status" value="1"/>
</dbReference>
<reference evidence="4 5" key="1">
    <citation type="submission" date="2018-05" db="EMBL/GenBank/DDBJ databases">
        <title>Genomic Encyclopedia of Type Strains, Phase IV (KMG-IV): sequencing the most valuable type-strain genomes for metagenomic binning, comparative biology and taxonomic classification.</title>
        <authorList>
            <person name="Goeker M."/>
        </authorList>
    </citation>
    <scope>NUCLEOTIDE SEQUENCE [LARGE SCALE GENOMIC DNA]</scope>
    <source>
        <strain evidence="4 5">DSM 44717</strain>
    </source>
</reference>
<dbReference type="Gene3D" id="3.10.150.10">
    <property type="entry name" value="DNA Polymerase III, subunit A, domain 2"/>
    <property type="match status" value="1"/>
</dbReference>
<feature type="region of interest" description="Disordered" evidence="2">
    <location>
        <begin position="179"/>
        <end position="200"/>
    </location>
</feature>
<dbReference type="SUPFAM" id="SSF55979">
    <property type="entry name" value="DNA clamp"/>
    <property type="match status" value="2"/>
</dbReference>
<dbReference type="Gene3D" id="3.70.10.10">
    <property type="match status" value="1"/>
</dbReference>
<dbReference type="GO" id="GO:0009360">
    <property type="term" value="C:DNA polymerase III complex"/>
    <property type="evidence" value="ECO:0007669"/>
    <property type="project" value="InterPro"/>
</dbReference>
<feature type="domain" description="HTH merR-type" evidence="3">
    <location>
        <begin position="6"/>
        <end position="76"/>
    </location>
</feature>
<dbReference type="SUPFAM" id="SSF46955">
    <property type="entry name" value="Putative DNA-binding domain"/>
    <property type="match status" value="1"/>
</dbReference>
<feature type="compositionally biased region" description="Basic and acidic residues" evidence="2">
    <location>
        <begin position="147"/>
        <end position="160"/>
    </location>
</feature>
<proteinExistence type="predicted"/>
<evidence type="ECO:0000256" key="2">
    <source>
        <dbReference type="SAM" id="MobiDB-lite"/>
    </source>
</evidence>
<dbReference type="AlphaFoldDB" id="A0A317N7D5"/>
<dbReference type="SMART" id="SM00422">
    <property type="entry name" value="HTH_MERR"/>
    <property type="match status" value="1"/>
</dbReference>
<dbReference type="InterPro" id="IPR000551">
    <property type="entry name" value="MerR-type_HTH_dom"/>
</dbReference>
<dbReference type="PANTHER" id="PTHR30204">
    <property type="entry name" value="REDOX-CYCLING DRUG-SENSING TRANSCRIPTIONAL ACTIVATOR SOXR"/>
    <property type="match status" value="1"/>
</dbReference>
<protein>
    <submittedName>
        <fullName evidence="4">DNA-binding transcriptional MerR regulator</fullName>
    </submittedName>
</protein>
<organism evidence="4 5">
    <name type="scientific">Nocardia neocaledoniensis</name>
    <dbReference type="NCBI Taxonomy" id="236511"/>
    <lineage>
        <taxon>Bacteria</taxon>
        <taxon>Bacillati</taxon>
        <taxon>Actinomycetota</taxon>
        <taxon>Actinomycetes</taxon>
        <taxon>Mycobacteriales</taxon>
        <taxon>Nocardiaceae</taxon>
        <taxon>Nocardia</taxon>
    </lineage>
</organism>
<evidence type="ECO:0000313" key="5">
    <source>
        <dbReference type="Proteomes" id="UP000246410"/>
    </source>
</evidence>
<dbReference type="GO" id="GO:0003700">
    <property type="term" value="F:DNA-binding transcription factor activity"/>
    <property type="evidence" value="ECO:0007669"/>
    <property type="project" value="InterPro"/>
</dbReference>
<dbReference type="GO" id="GO:0003887">
    <property type="term" value="F:DNA-directed DNA polymerase activity"/>
    <property type="evidence" value="ECO:0007669"/>
    <property type="project" value="InterPro"/>
</dbReference>
<comment type="caution">
    <text evidence="4">The sequence shown here is derived from an EMBL/GenBank/DDBJ whole genome shotgun (WGS) entry which is preliminary data.</text>
</comment>
<dbReference type="InterPro" id="IPR009061">
    <property type="entry name" value="DNA-bd_dom_put_sf"/>
</dbReference>
<keyword evidence="1 4" id="KW-0238">DNA-binding</keyword>
<dbReference type="Gene3D" id="1.10.1660.10">
    <property type="match status" value="1"/>
</dbReference>
<feature type="region of interest" description="Disordered" evidence="2">
    <location>
        <begin position="322"/>
        <end position="420"/>
    </location>
</feature>
<dbReference type="Pfam" id="PF13411">
    <property type="entry name" value="MerR_1"/>
    <property type="match status" value="1"/>
</dbReference>
<name>A0A317N7D5_9NOCA</name>
<feature type="region of interest" description="Disordered" evidence="2">
    <location>
        <begin position="120"/>
        <end position="160"/>
    </location>
</feature>
<evidence type="ECO:0000313" key="4">
    <source>
        <dbReference type="EMBL" id="PWV68802.1"/>
    </source>
</evidence>
<dbReference type="InterPro" id="IPR047057">
    <property type="entry name" value="MerR_fam"/>
</dbReference>
<feature type="compositionally biased region" description="Gly residues" evidence="2">
    <location>
        <begin position="331"/>
        <end position="343"/>
    </location>
</feature>
<dbReference type="PROSITE" id="PS50937">
    <property type="entry name" value="HTH_MERR_2"/>
    <property type="match status" value="1"/>
</dbReference>
<dbReference type="InterPro" id="IPR046938">
    <property type="entry name" value="DNA_clamp_sf"/>
</dbReference>
<evidence type="ECO:0000256" key="1">
    <source>
        <dbReference type="ARBA" id="ARBA00023125"/>
    </source>
</evidence>